<sequence>MATQLFTLGQTPLNSIRTLPSSSYLVHATNCIAQWGAGIAAELAEVFPHACKEYKKFCSDAKPGSSTRWPPESLTGQCLIIPPQSADVAAGAPSVFIVCLFTSYGFGRPNDRTGKPGKDPKSKILSQTRTSLKEFRLQLESNPNDKVQSEIVIYSPMFNSGAFKVPWGETASLIEDAFCGWSGRWLVMEPPSTP</sequence>
<name>A0A9P9APA7_9HYPO</name>
<dbReference type="PANTHER" id="PTHR12521:SF0">
    <property type="entry name" value="ADP-RIBOSE GLYCOHYDROLASE OARD1"/>
    <property type="match status" value="1"/>
</dbReference>
<dbReference type="GO" id="GO:0140291">
    <property type="term" value="P:peptidyl-glutamate ADP-deribosylation"/>
    <property type="evidence" value="ECO:0007669"/>
    <property type="project" value="TreeGrafter"/>
</dbReference>
<keyword evidence="2" id="KW-1185">Reference proteome</keyword>
<evidence type="ECO:0000313" key="2">
    <source>
        <dbReference type="Proteomes" id="UP000777438"/>
    </source>
</evidence>
<evidence type="ECO:0000313" key="1">
    <source>
        <dbReference type="EMBL" id="KAH6884262.1"/>
    </source>
</evidence>
<gene>
    <name evidence="1" type="ORF">B0T10DRAFT_493827</name>
</gene>
<reference evidence="1 2" key="1">
    <citation type="journal article" date="2021" name="Nat. Commun.">
        <title>Genetic determinants of endophytism in the Arabidopsis root mycobiome.</title>
        <authorList>
            <person name="Mesny F."/>
            <person name="Miyauchi S."/>
            <person name="Thiergart T."/>
            <person name="Pickel B."/>
            <person name="Atanasova L."/>
            <person name="Karlsson M."/>
            <person name="Huettel B."/>
            <person name="Barry K.W."/>
            <person name="Haridas S."/>
            <person name="Chen C."/>
            <person name="Bauer D."/>
            <person name="Andreopoulos W."/>
            <person name="Pangilinan J."/>
            <person name="LaButti K."/>
            <person name="Riley R."/>
            <person name="Lipzen A."/>
            <person name="Clum A."/>
            <person name="Drula E."/>
            <person name="Henrissat B."/>
            <person name="Kohler A."/>
            <person name="Grigoriev I.V."/>
            <person name="Martin F.M."/>
            <person name="Hacquard S."/>
        </authorList>
    </citation>
    <scope>NUCLEOTIDE SEQUENCE [LARGE SCALE GENOMIC DNA]</scope>
    <source>
        <strain evidence="1 2">MPI-CAGE-CH-0241</strain>
    </source>
</reference>
<organism evidence="1 2">
    <name type="scientific">Thelonectria olida</name>
    <dbReference type="NCBI Taxonomy" id="1576542"/>
    <lineage>
        <taxon>Eukaryota</taxon>
        <taxon>Fungi</taxon>
        <taxon>Dikarya</taxon>
        <taxon>Ascomycota</taxon>
        <taxon>Pezizomycotina</taxon>
        <taxon>Sordariomycetes</taxon>
        <taxon>Hypocreomycetidae</taxon>
        <taxon>Hypocreales</taxon>
        <taxon>Nectriaceae</taxon>
        <taxon>Thelonectria</taxon>
    </lineage>
</organism>
<accession>A0A9P9APA7</accession>
<dbReference type="InterPro" id="IPR043472">
    <property type="entry name" value="Macro_dom-like"/>
</dbReference>
<dbReference type="EMBL" id="JAGPYM010000021">
    <property type="protein sequence ID" value="KAH6884262.1"/>
    <property type="molecule type" value="Genomic_DNA"/>
</dbReference>
<dbReference type="AlphaFoldDB" id="A0A9P9APA7"/>
<dbReference type="Gene3D" id="3.40.220.10">
    <property type="entry name" value="Leucine Aminopeptidase, subunit E, domain 1"/>
    <property type="match status" value="1"/>
</dbReference>
<evidence type="ECO:0008006" key="3">
    <source>
        <dbReference type="Google" id="ProtNLM"/>
    </source>
</evidence>
<protein>
    <recommendedName>
        <fullName evidence="3">ADP-ribose 1''-phosphate phosphatase</fullName>
    </recommendedName>
</protein>
<dbReference type="SUPFAM" id="SSF52949">
    <property type="entry name" value="Macro domain-like"/>
    <property type="match status" value="1"/>
</dbReference>
<dbReference type="Proteomes" id="UP000777438">
    <property type="component" value="Unassembled WGS sequence"/>
</dbReference>
<dbReference type="PANTHER" id="PTHR12521">
    <property type="entry name" value="PROTEIN C6ORF130"/>
    <property type="match status" value="1"/>
</dbReference>
<dbReference type="InterPro" id="IPR050892">
    <property type="entry name" value="ADP-ribose_metab_enzymes"/>
</dbReference>
<proteinExistence type="predicted"/>
<dbReference type="OrthoDB" id="2155246at2759"/>
<comment type="caution">
    <text evidence="1">The sequence shown here is derived from an EMBL/GenBank/DDBJ whole genome shotgun (WGS) entry which is preliminary data.</text>
</comment>